<gene>
    <name evidence="2" type="ORF">NCTC12722_01926</name>
</gene>
<feature type="compositionally biased region" description="Polar residues" evidence="1">
    <location>
        <begin position="1"/>
        <end position="11"/>
    </location>
</feature>
<dbReference type="OrthoDB" id="7472444at2"/>
<feature type="region of interest" description="Disordered" evidence="1">
    <location>
        <begin position="1"/>
        <end position="54"/>
    </location>
</feature>
<name>A0A380W9E0_AFIFE</name>
<dbReference type="EMBL" id="UIGB01000001">
    <property type="protein sequence ID" value="SUU84727.1"/>
    <property type="molecule type" value="Genomic_DNA"/>
</dbReference>
<organism evidence="2 3">
    <name type="scientific">Afipia felis</name>
    <name type="common">Cat scratch disease bacillus</name>
    <dbReference type="NCBI Taxonomy" id="1035"/>
    <lineage>
        <taxon>Bacteria</taxon>
        <taxon>Pseudomonadati</taxon>
        <taxon>Pseudomonadota</taxon>
        <taxon>Alphaproteobacteria</taxon>
        <taxon>Hyphomicrobiales</taxon>
        <taxon>Nitrobacteraceae</taxon>
        <taxon>Afipia</taxon>
    </lineage>
</organism>
<dbReference type="AlphaFoldDB" id="A0A380W9E0"/>
<accession>A0A380W9E0</accession>
<protein>
    <submittedName>
        <fullName evidence="2">Uncharacterized protein</fullName>
    </submittedName>
</protein>
<evidence type="ECO:0000313" key="3">
    <source>
        <dbReference type="Proteomes" id="UP000254343"/>
    </source>
</evidence>
<evidence type="ECO:0000256" key="1">
    <source>
        <dbReference type="SAM" id="MobiDB-lite"/>
    </source>
</evidence>
<reference evidence="2 3" key="1">
    <citation type="submission" date="2018-06" db="EMBL/GenBank/DDBJ databases">
        <authorList>
            <consortium name="Pathogen Informatics"/>
            <person name="Doyle S."/>
        </authorList>
    </citation>
    <scope>NUCLEOTIDE SEQUENCE [LARGE SCALE GENOMIC DNA]</scope>
    <source>
        <strain evidence="2 3">NCTC12722</strain>
    </source>
</reference>
<sequence>MQVQSSTSSPTLAVLASVTRSASEEQDTSGTQAATGSGTASGTSRYDFSNMTPAQMRDAVNRMIRSGELNLDETGSLLSIMAPPSARLKVDGTTVSKAGGEQIDNTPVDAFAKLRDGIAGARWRNDSAAEAALSRTLAALQRVQGTVSSVDILA</sequence>
<dbReference type="Proteomes" id="UP000254343">
    <property type="component" value="Unassembled WGS sequence"/>
</dbReference>
<dbReference type="RefSeq" id="WP_002715552.1">
    <property type="nucleotide sequence ID" value="NZ_UFSI01000001.1"/>
</dbReference>
<feature type="compositionally biased region" description="Low complexity" evidence="1">
    <location>
        <begin position="28"/>
        <end position="44"/>
    </location>
</feature>
<proteinExistence type="predicted"/>
<evidence type="ECO:0000313" key="2">
    <source>
        <dbReference type="EMBL" id="SUU84727.1"/>
    </source>
</evidence>